<accession>A0ABV2BR31</accession>
<dbReference type="SUPFAM" id="SSF117074">
    <property type="entry name" value="Hypothetical protein PA1324"/>
    <property type="match status" value="1"/>
</dbReference>
<organism evidence="1 2">
    <name type="scientific">Aliikangiella maris</name>
    <dbReference type="NCBI Taxonomy" id="3162458"/>
    <lineage>
        <taxon>Bacteria</taxon>
        <taxon>Pseudomonadati</taxon>
        <taxon>Pseudomonadota</taxon>
        <taxon>Gammaproteobacteria</taxon>
        <taxon>Oceanospirillales</taxon>
        <taxon>Pleioneaceae</taxon>
        <taxon>Aliikangiella</taxon>
    </lineage>
</organism>
<dbReference type="Gene3D" id="2.170.130.10">
    <property type="entry name" value="TonB-dependent receptor, plug domain"/>
    <property type="match status" value="1"/>
</dbReference>
<keyword evidence="2" id="KW-1185">Reference proteome</keyword>
<dbReference type="Proteomes" id="UP001548189">
    <property type="component" value="Unassembled WGS sequence"/>
</dbReference>
<dbReference type="InterPro" id="IPR057601">
    <property type="entry name" value="Oar-like_b-barrel"/>
</dbReference>
<reference evidence="1 2" key="1">
    <citation type="submission" date="2024-06" db="EMBL/GenBank/DDBJ databases">
        <authorList>
            <person name="Li F."/>
        </authorList>
    </citation>
    <scope>NUCLEOTIDE SEQUENCE [LARGE SCALE GENOMIC DNA]</scope>
    <source>
        <strain evidence="1 2">GXAS 311</strain>
    </source>
</reference>
<dbReference type="Pfam" id="PF25183">
    <property type="entry name" value="OMP_b-brl_4"/>
    <property type="match status" value="1"/>
</dbReference>
<comment type="caution">
    <text evidence="1">The sequence shown here is derived from an EMBL/GenBank/DDBJ whole genome shotgun (WGS) entry which is preliminary data.</text>
</comment>
<protein>
    <submittedName>
        <fullName evidence="1">TonB-dependent receptor</fullName>
    </submittedName>
</protein>
<dbReference type="PANTHER" id="PTHR30069:SF46">
    <property type="entry name" value="OAR PROTEIN"/>
    <property type="match status" value="1"/>
</dbReference>
<dbReference type="SUPFAM" id="SSF56935">
    <property type="entry name" value="Porins"/>
    <property type="match status" value="1"/>
</dbReference>
<dbReference type="InterPro" id="IPR037066">
    <property type="entry name" value="Plug_dom_sf"/>
</dbReference>
<proteinExistence type="predicted"/>
<dbReference type="Gene3D" id="2.40.170.20">
    <property type="entry name" value="TonB-dependent receptor, beta-barrel domain"/>
    <property type="match status" value="1"/>
</dbReference>
<dbReference type="InterPro" id="IPR036942">
    <property type="entry name" value="Beta-barrel_TonB_sf"/>
</dbReference>
<dbReference type="PROSITE" id="PS52016">
    <property type="entry name" value="TONB_DEPENDENT_REC_3"/>
    <property type="match status" value="1"/>
</dbReference>
<dbReference type="EMBL" id="JBEVCJ010000004">
    <property type="protein sequence ID" value="MET1254410.1"/>
    <property type="molecule type" value="Genomic_DNA"/>
</dbReference>
<evidence type="ECO:0000313" key="2">
    <source>
        <dbReference type="Proteomes" id="UP001548189"/>
    </source>
</evidence>
<dbReference type="InterPro" id="IPR039426">
    <property type="entry name" value="TonB-dep_rcpt-like"/>
</dbReference>
<gene>
    <name evidence="1" type="ORF">ABVT43_04660</name>
</gene>
<sequence length="1006" mass="112062">MNKKQFKQKFKLTLAAMAVSTLLAVPLGVQASSNNTGSIYGEAETGISITYKSKATGAKRTVVVGKDGRFNFKDVPPGRYVVTTSDGKTREIIVKIGTGSAVDFMDSQENVVRVVGTRVSSIDMSSSESTMVFTDEQISLLPVARNLVDVAMLTPGTVQGDDDFGNLPSFGGASVAENGYYIDGFDVTNIRTFLNYANLPFDAISQTQVKSGGYGAEFGRSLGGVTNIVTKSGSNEWEVSAAVYYTPDSLRADRKDVVDKGSINGAFSVYDSDDYNSRLAYNVSIGGPIIQDELFIFANIEGRKNTNDWYYTSTSTHQEITSPNALIKLDWFVTDNHQLSMTYIQNKTDEEKTDYKNPVGEINTGIHGEEIASYTEENGGDIKIINYIGHLTDDFSVKVMYGELSNKEDNENPRVFPGGECPLAWDTSGDLTWTDRVYIGCWNQSNDFITDPNFRSDGDERTALKFDFDWTIGDHTIRFGYDSQEFISYSPGVTYSGERYYRYISGNDANGGVVNGVDVGVGTLTVRERTYATQSGNFKVDNTAFYIEDSWMFNDDLMLYLGIRNETFTNYAANNEVFVEADDLIAPRLGFSWDLMGDGTQKLFASVGRYFIPIASNTNIRATRTETYTQKYFYTDGFDVATGEPIGLGAQFGSEIIDIQVPDPRVIAVSDLEPMHQDELIIGYQRELGENWTGGAKLIYKTVRDGMDDFCAHDGFYNWAQDNGFTNFYPGTMSGCLIVNPGKDLSLFIDLEHDGNLTHVTVPNEYFQLPEYKRTYKGLEFTAERTFNDDFFVNVSYLLSYSKGNVEGYVNSTLGQEDAGATQDFDHYRYQEGSDGYLPNDRRHQFKAYGAYKLTDEVTLTGRISASSGSPTSCNGYIPLEGLIGEPGTEHAGDTSFDYANFQRYSASSFYCKDENGVSQLSKRGAYGETDWLYTLDMGINYRPEAVEGLTLQVDVFNPFNFDTVTEVNQQKDLARDNNEVNPNFLSPTGFQAPRRVDFTIRYQFF</sequence>
<keyword evidence="1" id="KW-0675">Receptor</keyword>
<evidence type="ECO:0000313" key="1">
    <source>
        <dbReference type="EMBL" id="MET1254410.1"/>
    </source>
</evidence>
<dbReference type="PANTHER" id="PTHR30069">
    <property type="entry name" value="TONB-DEPENDENT OUTER MEMBRANE RECEPTOR"/>
    <property type="match status" value="1"/>
</dbReference>
<name>A0ABV2BR31_9GAMM</name>